<evidence type="ECO:0000313" key="11">
    <source>
        <dbReference type="Proteomes" id="UP000193200"/>
    </source>
</evidence>
<feature type="domain" description="Glycosyltransferase RgtA/B/C/D-like" evidence="9">
    <location>
        <begin position="91"/>
        <end position="246"/>
    </location>
</feature>
<evidence type="ECO:0000256" key="1">
    <source>
        <dbReference type="ARBA" id="ARBA00004651"/>
    </source>
</evidence>
<dbReference type="InParanoid" id="A0A1Y5S1J8"/>
<evidence type="ECO:0000256" key="7">
    <source>
        <dbReference type="ARBA" id="ARBA00023136"/>
    </source>
</evidence>
<feature type="transmembrane region" description="Helical" evidence="8">
    <location>
        <begin position="238"/>
        <end position="256"/>
    </location>
</feature>
<feature type="transmembrane region" description="Helical" evidence="8">
    <location>
        <begin position="68"/>
        <end position="89"/>
    </location>
</feature>
<evidence type="ECO:0000256" key="4">
    <source>
        <dbReference type="ARBA" id="ARBA00022679"/>
    </source>
</evidence>
<dbReference type="PANTHER" id="PTHR33908">
    <property type="entry name" value="MANNOSYLTRANSFERASE YKCB-RELATED"/>
    <property type="match status" value="1"/>
</dbReference>
<comment type="subcellular location">
    <subcellularLocation>
        <location evidence="1">Cell membrane</location>
        <topology evidence="1">Multi-pass membrane protein</topology>
    </subcellularLocation>
</comment>
<evidence type="ECO:0000256" key="6">
    <source>
        <dbReference type="ARBA" id="ARBA00022989"/>
    </source>
</evidence>
<keyword evidence="4" id="KW-0808">Transferase</keyword>
<accession>A0A1Y5S1J8</accession>
<keyword evidence="2" id="KW-1003">Cell membrane</keyword>
<reference evidence="10 11" key="1">
    <citation type="submission" date="2017-03" db="EMBL/GenBank/DDBJ databases">
        <authorList>
            <person name="Afonso C.L."/>
            <person name="Miller P.J."/>
            <person name="Scott M.A."/>
            <person name="Spackman E."/>
            <person name="Goraichik I."/>
            <person name="Dimitrov K.M."/>
            <person name="Suarez D.L."/>
            <person name="Swayne D.E."/>
        </authorList>
    </citation>
    <scope>NUCLEOTIDE SEQUENCE [LARGE SCALE GENOMIC DNA]</scope>
    <source>
        <strain evidence="10 11">CECT 7691</strain>
    </source>
</reference>
<dbReference type="InterPro" id="IPR038731">
    <property type="entry name" value="RgtA/B/C-like"/>
</dbReference>
<dbReference type="InterPro" id="IPR050297">
    <property type="entry name" value="LipidA_mod_glycosyltrf_83"/>
</dbReference>
<dbReference type="EMBL" id="FWFR01000001">
    <property type="protein sequence ID" value="SLN30505.1"/>
    <property type="molecule type" value="Genomic_DNA"/>
</dbReference>
<protein>
    <recommendedName>
        <fullName evidence="9">Glycosyltransferase RgtA/B/C/D-like domain-containing protein</fullName>
    </recommendedName>
</protein>
<keyword evidence="5 8" id="KW-0812">Transmembrane</keyword>
<evidence type="ECO:0000256" key="5">
    <source>
        <dbReference type="ARBA" id="ARBA00022692"/>
    </source>
</evidence>
<feature type="transmembrane region" description="Helical" evidence="8">
    <location>
        <begin position="39"/>
        <end position="62"/>
    </location>
</feature>
<feature type="transmembrane region" description="Helical" evidence="8">
    <location>
        <begin position="110"/>
        <end position="133"/>
    </location>
</feature>
<sequence>MELRGDLRLHLEGKTLSAETTGTARPAARVGRLLLDRPFILFAMILAGGLAARAVMIGIGLWRDEGSTYFDAMAGGFSDLLATVAWSELNPPGFYLLMRGWIELAGAGEIAMKIPATLFGLLLLPALYCLARAGASGRVATAGGLLAAFWAATAPEMIIYSHEARPYSLSALLVIATVAAFIRAATVGSAGRWALFTLAATALLYVQYTGVILLAVLAGVAVGLRLARIGAPDLGRMAIAGAAICLLFAPWFPIFLDHYRTGLPWSESLDLAARPRLLLDNLAYMLPWAGDWVRVAAALLLLVLAGEAFRLLLRLRRRTPAETAPAEVALAALHLGGLGTLVADATIGHSGAYTLPFAPILVAYFAVRGTRALAGLPLPVSVRAPGLLALAAVGALALAWPGLQYVKQTRGMAQSGIRSFAASLDDVTLRQSLIVLAPDYLGPTFGYYMRNRPASYRGFTRWTHPEIFTPIDYAEIWDETDTVSEAMARIEALAPRFRTLLFVLDMRVDGPSGQMHYEHSLELRDALGKRYALEAVERHAGRMETVEVRRFDLHGAVRSP</sequence>
<evidence type="ECO:0000313" key="10">
    <source>
        <dbReference type="EMBL" id="SLN30505.1"/>
    </source>
</evidence>
<dbReference type="GO" id="GO:0016763">
    <property type="term" value="F:pentosyltransferase activity"/>
    <property type="evidence" value="ECO:0007669"/>
    <property type="project" value="TreeGrafter"/>
</dbReference>
<evidence type="ECO:0000256" key="2">
    <source>
        <dbReference type="ARBA" id="ARBA00022475"/>
    </source>
</evidence>
<dbReference type="Proteomes" id="UP000193200">
    <property type="component" value="Unassembled WGS sequence"/>
</dbReference>
<keyword evidence="3" id="KW-0328">Glycosyltransferase</keyword>
<evidence type="ECO:0000256" key="3">
    <source>
        <dbReference type="ARBA" id="ARBA00022676"/>
    </source>
</evidence>
<dbReference type="GO" id="GO:0005886">
    <property type="term" value="C:plasma membrane"/>
    <property type="evidence" value="ECO:0007669"/>
    <property type="project" value="UniProtKB-SubCell"/>
</dbReference>
<dbReference type="RefSeq" id="WP_085882329.1">
    <property type="nucleotide sequence ID" value="NZ_FWFR01000001.1"/>
</dbReference>
<organism evidence="10 11">
    <name type="scientific">Oceanibacterium hippocampi</name>
    <dbReference type="NCBI Taxonomy" id="745714"/>
    <lineage>
        <taxon>Bacteria</taxon>
        <taxon>Pseudomonadati</taxon>
        <taxon>Pseudomonadota</taxon>
        <taxon>Alphaproteobacteria</taxon>
        <taxon>Sneathiellales</taxon>
        <taxon>Sneathiellaceae</taxon>
        <taxon>Oceanibacterium</taxon>
    </lineage>
</organism>
<gene>
    <name evidence="10" type="ORF">OCH7691_01066</name>
</gene>
<dbReference type="AlphaFoldDB" id="A0A1Y5S1J8"/>
<dbReference type="PANTHER" id="PTHR33908:SF11">
    <property type="entry name" value="MEMBRANE PROTEIN"/>
    <property type="match status" value="1"/>
</dbReference>
<dbReference type="GO" id="GO:0009103">
    <property type="term" value="P:lipopolysaccharide biosynthetic process"/>
    <property type="evidence" value="ECO:0007669"/>
    <property type="project" value="UniProtKB-ARBA"/>
</dbReference>
<evidence type="ECO:0000259" key="9">
    <source>
        <dbReference type="Pfam" id="PF13231"/>
    </source>
</evidence>
<evidence type="ECO:0000256" key="8">
    <source>
        <dbReference type="SAM" id="Phobius"/>
    </source>
</evidence>
<feature type="transmembrane region" description="Helical" evidence="8">
    <location>
        <begin position="139"/>
        <end position="160"/>
    </location>
</feature>
<keyword evidence="11" id="KW-1185">Reference proteome</keyword>
<keyword evidence="6 8" id="KW-1133">Transmembrane helix</keyword>
<dbReference type="Pfam" id="PF13231">
    <property type="entry name" value="PMT_2"/>
    <property type="match status" value="1"/>
</dbReference>
<proteinExistence type="predicted"/>
<name>A0A1Y5S1J8_9PROT</name>
<dbReference type="OrthoDB" id="7700077at2"/>
<feature type="transmembrane region" description="Helical" evidence="8">
    <location>
        <begin position="292"/>
        <end position="313"/>
    </location>
</feature>
<feature type="transmembrane region" description="Helical" evidence="8">
    <location>
        <begin position="350"/>
        <end position="367"/>
    </location>
</feature>
<feature type="transmembrane region" description="Helical" evidence="8">
    <location>
        <begin position="387"/>
        <end position="406"/>
    </location>
</feature>
<feature type="transmembrane region" description="Helical" evidence="8">
    <location>
        <begin position="167"/>
        <end position="185"/>
    </location>
</feature>
<keyword evidence="7 8" id="KW-0472">Membrane</keyword>
<feature type="transmembrane region" description="Helical" evidence="8">
    <location>
        <begin position="205"/>
        <end position="226"/>
    </location>
</feature>